<dbReference type="GeneID" id="6494054"/>
<name>B3MGX6_DROAN</name>
<dbReference type="Proteomes" id="UP000007801">
    <property type="component" value="Unassembled WGS sequence"/>
</dbReference>
<reference evidence="3 5" key="1">
    <citation type="journal article" date="2007" name="Nature">
        <title>Evolution of genes and genomes on the Drosophila phylogeny.</title>
        <authorList>
            <consortium name="Drosophila 12 Genomes Consortium"/>
            <person name="Clark A.G."/>
            <person name="Eisen M.B."/>
            <person name="Smith D.R."/>
            <person name="Bergman C.M."/>
            <person name="Oliver B."/>
            <person name="Markow T.A."/>
            <person name="Kaufman T.C."/>
            <person name="Kellis M."/>
            <person name="Gelbart W."/>
            <person name="Iyer V.N."/>
            <person name="Pollard D.A."/>
            <person name="Sackton T.B."/>
            <person name="Larracuente A.M."/>
            <person name="Singh N.D."/>
            <person name="Abad J.P."/>
            <person name="Abt D.N."/>
            <person name="Adryan B."/>
            <person name="Aguade M."/>
            <person name="Akashi H."/>
            <person name="Anderson W.W."/>
            <person name="Aquadro C.F."/>
            <person name="Ardell D.H."/>
            <person name="Arguello R."/>
            <person name="Artieri C.G."/>
            <person name="Barbash D.A."/>
            <person name="Barker D."/>
            <person name="Barsanti P."/>
            <person name="Batterham P."/>
            <person name="Batzoglou S."/>
            <person name="Begun D."/>
            <person name="Bhutkar A."/>
            <person name="Blanco E."/>
            <person name="Bosak S.A."/>
            <person name="Bradley R.K."/>
            <person name="Brand A.D."/>
            <person name="Brent M.R."/>
            <person name="Brooks A.N."/>
            <person name="Brown R.H."/>
            <person name="Butlin R.K."/>
            <person name="Caggese C."/>
            <person name="Calvi B.R."/>
            <person name="Bernardo de Carvalho A."/>
            <person name="Caspi A."/>
            <person name="Castrezana S."/>
            <person name="Celniker S.E."/>
            <person name="Chang J.L."/>
            <person name="Chapple C."/>
            <person name="Chatterji S."/>
            <person name="Chinwalla A."/>
            <person name="Civetta A."/>
            <person name="Clifton S.W."/>
            <person name="Comeron J.M."/>
            <person name="Costello J.C."/>
            <person name="Coyne J.A."/>
            <person name="Daub J."/>
            <person name="David R.G."/>
            <person name="Delcher A.L."/>
            <person name="Delehaunty K."/>
            <person name="Do C.B."/>
            <person name="Ebling H."/>
            <person name="Edwards K."/>
            <person name="Eickbush T."/>
            <person name="Evans J.D."/>
            <person name="Filipski A."/>
            <person name="Findeiss S."/>
            <person name="Freyhult E."/>
            <person name="Fulton L."/>
            <person name="Fulton R."/>
            <person name="Garcia A.C."/>
            <person name="Gardiner A."/>
            <person name="Garfield D.A."/>
            <person name="Garvin B.E."/>
            <person name="Gibson G."/>
            <person name="Gilbert D."/>
            <person name="Gnerre S."/>
            <person name="Godfrey J."/>
            <person name="Good R."/>
            <person name="Gotea V."/>
            <person name="Gravely B."/>
            <person name="Greenberg A.J."/>
            <person name="Griffiths-Jones S."/>
            <person name="Gross S."/>
            <person name="Guigo R."/>
            <person name="Gustafson E.A."/>
            <person name="Haerty W."/>
            <person name="Hahn M.W."/>
            <person name="Halligan D.L."/>
            <person name="Halpern A.L."/>
            <person name="Halter G.M."/>
            <person name="Han M.V."/>
            <person name="Heger A."/>
            <person name="Hillier L."/>
            <person name="Hinrichs A.S."/>
            <person name="Holmes I."/>
            <person name="Hoskins R.A."/>
            <person name="Hubisz M.J."/>
            <person name="Hultmark D."/>
            <person name="Huntley M.A."/>
            <person name="Jaffe D.B."/>
            <person name="Jagadeeshan S."/>
            <person name="Jeck W.R."/>
            <person name="Johnson J."/>
            <person name="Jones C.D."/>
            <person name="Jordan W.C."/>
            <person name="Karpen G.H."/>
            <person name="Kataoka E."/>
            <person name="Keightley P.D."/>
            <person name="Kheradpour P."/>
            <person name="Kirkness E.F."/>
            <person name="Koerich L.B."/>
            <person name="Kristiansen K."/>
            <person name="Kudrna D."/>
            <person name="Kulathinal R.J."/>
            <person name="Kumar S."/>
            <person name="Kwok R."/>
            <person name="Lander E."/>
            <person name="Langley C.H."/>
            <person name="Lapoint R."/>
            <person name="Lazzaro B.P."/>
            <person name="Lee S.J."/>
            <person name="Levesque L."/>
            <person name="Li R."/>
            <person name="Lin C.F."/>
            <person name="Lin M.F."/>
            <person name="Lindblad-Toh K."/>
            <person name="Llopart A."/>
            <person name="Long M."/>
            <person name="Low L."/>
            <person name="Lozovsky E."/>
            <person name="Lu J."/>
            <person name="Luo M."/>
            <person name="Machado C.A."/>
            <person name="Makalowski W."/>
            <person name="Marzo M."/>
            <person name="Matsuda M."/>
            <person name="Matzkin L."/>
            <person name="McAllister B."/>
            <person name="McBride C.S."/>
            <person name="McKernan B."/>
            <person name="McKernan K."/>
            <person name="Mendez-Lago M."/>
            <person name="Minx P."/>
            <person name="Mollenhauer M.U."/>
            <person name="Montooth K."/>
            <person name="Mount S.M."/>
            <person name="Mu X."/>
            <person name="Myers E."/>
            <person name="Negre B."/>
            <person name="Newfeld S."/>
            <person name="Nielsen R."/>
            <person name="Noor M.A."/>
            <person name="O'Grady P."/>
            <person name="Pachter L."/>
            <person name="Papaceit M."/>
            <person name="Parisi M.J."/>
            <person name="Parisi M."/>
            <person name="Parts L."/>
            <person name="Pedersen J.S."/>
            <person name="Pesole G."/>
            <person name="Phillippy A.M."/>
            <person name="Ponting C.P."/>
            <person name="Pop M."/>
            <person name="Porcelli D."/>
            <person name="Powell J.R."/>
            <person name="Prohaska S."/>
            <person name="Pruitt K."/>
            <person name="Puig M."/>
            <person name="Quesneville H."/>
            <person name="Ram K.R."/>
            <person name="Rand D."/>
            <person name="Rasmussen M.D."/>
            <person name="Reed L.K."/>
            <person name="Reenan R."/>
            <person name="Reily A."/>
            <person name="Remington K.A."/>
            <person name="Rieger T.T."/>
            <person name="Ritchie M.G."/>
            <person name="Robin C."/>
            <person name="Rogers Y.H."/>
            <person name="Rohde C."/>
            <person name="Rozas J."/>
            <person name="Rubenfield M.J."/>
            <person name="Ruiz A."/>
            <person name="Russo S."/>
            <person name="Salzberg S.L."/>
            <person name="Sanchez-Gracia A."/>
            <person name="Saranga D.J."/>
            <person name="Sato H."/>
            <person name="Schaeffer S.W."/>
            <person name="Schatz M.C."/>
            <person name="Schlenke T."/>
            <person name="Schwartz R."/>
            <person name="Segarra C."/>
            <person name="Singh R.S."/>
            <person name="Sirot L."/>
            <person name="Sirota M."/>
            <person name="Sisneros N.B."/>
            <person name="Smith C.D."/>
            <person name="Smith T.F."/>
            <person name="Spieth J."/>
            <person name="Stage D.E."/>
            <person name="Stark A."/>
            <person name="Stephan W."/>
            <person name="Strausberg R.L."/>
            <person name="Strempel S."/>
            <person name="Sturgill D."/>
            <person name="Sutton G."/>
            <person name="Sutton G.G."/>
            <person name="Tao W."/>
            <person name="Teichmann S."/>
            <person name="Tobari Y.N."/>
            <person name="Tomimura Y."/>
            <person name="Tsolas J.M."/>
            <person name="Valente V.L."/>
            <person name="Venter E."/>
            <person name="Venter J.C."/>
            <person name="Vicario S."/>
            <person name="Vieira F.G."/>
            <person name="Vilella A.J."/>
            <person name="Villasante A."/>
            <person name="Walenz B."/>
            <person name="Wang J."/>
            <person name="Wasserman M."/>
            <person name="Watts T."/>
            <person name="Wilson D."/>
            <person name="Wilson R.K."/>
            <person name="Wing R.A."/>
            <person name="Wolfner M.F."/>
            <person name="Wong A."/>
            <person name="Wong G.K."/>
            <person name="Wu C.I."/>
            <person name="Wu G."/>
            <person name="Yamamoto D."/>
            <person name="Yang H.P."/>
            <person name="Yang S.P."/>
            <person name="Yorke J.A."/>
            <person name="Yoshida K."/>
            <person name="Zdobnov E."/>
            <person name="Zhang P."/>
            <person name="Zhang Y."/>
            <person name="Zimin A.V."/>
            <person name="Baldwin J."/>
            <person name="Abdouelleil A."/>
            <person name="Abdulkadir J."/>
            <person name="Abebe A."/>
            <person name="Abera B."/>
            <person name="Abreu J."/>
            <person name="Acer S.C."/>
            <person name="Aftuck L."/>
            <person name="Alexander A."/>
            <person name="An P."/>
            <person name="Anderson E."/>
            <person name="Anderson S."/>
            <person name="Arachi H."/>
            <person name="Azer M."/>
            <person name="Bachantsang P."/>
            <person name="Barry A."/>
            <person name="Bayul T."/>
            <person name="Berlin A."/>
            <person name="Bessette D."/>
            <person name="Bloom T."/>
            <person name="Blye J."/>
            <person name="Boguslavskiy L."/>
            <person name="Bonnet C."/>
            <person name="Boukhgalter B."/>
            <person name="Bourzgui I."/>
            <person name="Brown A."/>
            <person name="Cahill P."/>
            <person name="Channer S."/>
            <person name="Cheshatsang Y."/>
            <person name="Chuda L."/>
            <person name="Citroen M."/>
            <person name="Collymore A."/>
            <person name="Cooke P."/>
            <person name="Costello M."/>
            <person name="D'Aco K."/>
            <person name="Daza R."/>
            <person name="De Haan G."/>
            <person name="DeGray S."/>
            <person name="DeMaso C."/>
            <person name="Dhargay N."/>
            <person name="Dooley K."/>
            <person name="Dooley E."/>
            <person name="Doricent M."/>
            <person name="Dorje P."/>
            <person name="Dorjee K."/>
            <person name="Dupes A."/>
            <person name="Elong R."/>
            <person name="Falk J."/>
            <person name="Farina A."/>
            <person name="Faro S."/>
            <person name="Ferguson D."/>
            <person name="Fisher S."/>
            <person name="Foley C.D."/>
            <person name="Franke A."/>
            <person name="Friedrich D."/>
            <person name="Gadbois L."/>
            <person name="Gearin G."/>
            <person name="Gearin C.R."/>
            <person name="Giannoukos G."/>
            <person name="Goode T."/>
            <person name="Graham J."/>
            <person name="Grandbois E."/>
            <person name="Grewal S."/>
            <person name="Gyaltsen K."/>
            <person name="Hafez N."/>
            <person name="Hagos B."/>
            <person name="Hall J."/>
            <person name="Henson C."/>
            <person name="Hollinger A."/>
            <person name="Honan T."/>
            <person name="Huard M.D."/>
            <person name="Hughes L."/>
            <person name="Hurhula B."/>
            <person name="Husby M.E."/>
            <person name="Kamat A."/>
            <person name="Kanga B."/>
            <person name="Kashin S."/>
            <person name="Khazanovich D."/>
            <person name="Kisner P."/>
            <person name="Lance K."/>
            <person name="Lara M."/>
            <person name="Lee W."/>
            <person name="Lennon N."/>
            <person name="Letendre F."/>
            <person name="LeVine R."/>
            <person name="Lipovsky A."/>
            <person name="Liu X."/>
            <person name="Liu J."/>
            <person name="Liu S."/>
            <person name="Lokyitsang T."/>
            <person name="Lokyitsang Y."/>
            <person name="Lubonja R."/>
            <person name="Lui A."/>
            <person name="MacDonald P."/>
            <person name="Magnisalis V."/>
            <person name="Maru K."/>
            <person name="Matthews C."/>
            <person name="McCusker W."/>
            <person name="McDonough S."/>
            <person name="Mehta T."/>
            <person name="Meldrim J."/>
            <person name="Meneus L."/>
            <person name="Mihai O."/>
            <person name="Mihalev A."/>
            <person name="Mihova T."/>
            <person name="Mittelman R."/>
            <person name="Mlenga V."/>
            <person name="Montmayeur A."/>
            <person name="Mulrain L."/>
            <person name="Navidi A."/>
            <person name="Naylor J."/>
            <person name="Negash T."/>
            <person name="Nguyen T."/>
            <person name="Nguyen N."/>
            <person name="Nicol R."/>
            <person name="Norbu C."/>
            <person name="Norbu N."/>
            <person name="Novod N."/>
            <person name="O'Neill B."/>
            <person name="Osman S."/>
            <person name="Markiewicz E."/>
            <person name="Oyono O.L."/>
            <person name="Patti C."/>
            <person name="Phunkhang P."/>
            <person name="Pierre F."/>
            <person name="Priest M."/>
            <person name="Raghuraman S."/>
            <person name="Rege F."/>
            <person name="Reyes R."/>
            <person name="Rise C."/>
            <person name="Rogov P."/>
            <person name="Ross K."/>
            <person name="Ryan E."/>
            <person name="Settipalli S."/>
            <person name="Shea T."/>
            <person name="Sherpa N."/>
            <person name="Shi L."/>
            <person name="Shih D."/>
            <person name="Sparrow T."/>
            <person name="Spaulding J."/>
            <person name="Stalker J."/>
            <person name="Stange-Thomann N."/>
            <person name="Stavropoulos S."/>
            <person name="Stone C."/>
            <person name="Strader C."/>
            <person name="Tesfaye S."/>
            <person name="Thomson T."/>
            <person name="Thoulutsang Y."/>
            <person name="Thoulutsang D."/>
            <person name="Topham K."/>
            <person name="Topping I."/>
            <person name="Tsamla T."/>
            <person name="Vassiliev H."/>
            <person name="Vo A."/>
            <person name="Wangchuk T."/>
            <person name="Wangdi T."/>
            <person name="Weiand M."/>
            <person name="Wilkinson J."/>
            <person name="Wilson A."/>
            <person name="Yadav S."/>
            <person name="Young G."/>
            <person name="Yu Q."/>
            <person name="Zembek L."/>
            <person name="Zhong D."/>
            <person name="Zimmer A."/>
            <person name="Zwirko Z."/>
            <person name="Jaffe D.B."/>
            <person name="Alvarez P."/>
            <person name="Brockman W."/>
            <person name="Butler J."/>
            <person name="Chin C."/>
            <person name="Gnerre S."/>
            <person name="Grabherr M."/>
            <person name="Kleber M."/>
            <person name="Mauceli E."/>
            <person name="MacCallum I."/>
        </authorList>
    </citation>
    <scope>NUCLEOTIDE SEQUENCE [LARGE SCALE GENOMIC DNA]</scope>
    <source>
        <strain evidence="3">TSC#14024-0371.13</strain>
        <strain evidence="5">Tucson 14024-0371.13</strain>
    </source>
</reference>
<feature type="compositionally biased region" description="Basic residues" evidence="2">
    <location>
        <begin position="446"/>
        <end position="461"/>
    </location>
</feature>
<feature type="compositionally biased region" description="Basic residues" evidence="2">
    <location>
        <begin position="993"/>
        <end position="1002"/>
    </location>
</feature>
<accession>B3MGX6</accession>
<reference evidence="3" key="2">
    <citation type="journal article" date="2008" name="Bioinformatics">
        <title>Assembly reconciliation.</title>
        <authorList>
            <person name="Zimin A.V."/>
            <person name="Smith D.R."/>
            <person name="Sutton G."/>
            <person name="Yorke J.A."/>
        </authorList>
    </citation>
    <scope>NUCLEOTIDE SEQUENCE</scope>
    <source>
        <strain evidence="3">TSC#14024-0371.13</strain>
    </source>
</reference>
<dbReference type="OMA" id="YEPRRTC"/>
<dbReference type="EMBL" id="CH902619">
    <property type="protein sequence ID" value="EDV37894.1"/>
    <property type="molecule type" value="Genomic_DNA"/>
</dbReference>
<feature type="compositionally biased region" description="Basic and acidic residues" evidence="2">
    <location>
        <begin position="432"/>
        <end position="445"/>
    </location>
</feature>
<keyword evidence="5" id="KW-1185">Reference proteome</keyword>
<protein>
    <submittedName>
        <fullName evidence="3">Uncharacterized protein, isoform A</fullName>
    </submittedName>
    <submittedName>
        <fullName evidence="4">Uncharacterized protein, isoform B</fullName>
    </submittedName>
</protein>
<proteinExistence type="predicted"/>
<dbReference type="EMBL" id="CH902619">
    <property type="protein sequence ID" value="KPU77078.1"/>
    <property type="molecule type" value="Genomic_DNA"/>
</dbReference>
<evidence type="ECO:0000313" key="5">
    <source>
        <dbReference type="Proteomes" id="UP000007801"/>
    </source>
</evidence>
<feature type="compositionally biased region" description="Basic and acidic residues" evidence="2">
    <location>
        <begin position="462"/>
        <end position="473"/>
    </location>
</feature>
<sequence length="1178" mass="137763">MQFPLLHRSTQITLLRKQIKRKSEEVRRQKRRARRRLELMRRIRAQLLRRVQFSIEAREKDAEQERREQARRSLSALLRMYRRWLRSWSRSLRLQRQDIIQQEQVELQLQQRLYLLRKQLKKRRRPQHMVDRCIQRLAKAVRKWQKSSDIHPFLKGHDNIWEMEAAEIQEYLTHLHGKPLKFRRRGVKDVDDYVIPDFTVSYKVRRKKRPRRRKYHDDKIEDFANFWRNEVLKKRPKSSIFRRMESHPQLSSNTSKYSKKTYSVPPAVTFRSSLNVFKKDSKRRVDKSFPRIKDIGSILGEKPSIDKLKYLLDQLMSMNAKLTPWATEKRRRSRQPKRKKRKLPHAISVDSIMEPKTTIIRRKVIRRRRRRRPRPIASMEVTMEDFQDTFHLDHLKPKHIKSVAPGVGQGPKKNKKSKTRIRYGPTQDLDLEVSKPDDLETEQPRKNSKGRRSSSKSKGKRQSKEEKSSDDKALSPSISDTGTEYMARKLRKRRRYVETSPSISSREHQRDSVTSFTESVKDIIMTNYPRMSFRRSLPRPRLSTTSKRPRVSKGRLSLSIGRKGQAVKAKPSSRQKDPETDEVSADSSYKIGQKIGNRIGDQVRGQIGYKPSKKPPEDSGRIPPIDLGKNFAKSPLKEGSRIGSRTGSKQTPKESPKSSMTVPVVEDSEPESIRFGAHKFNYQGLELGKSEKGSVVDPFDAIEKSLGDMELESPEQGRFRVEEMNTDFKFRRLQRFLKDVIENNAIMDYVPDVKELMNEVGKHPMWNALQDHYNEMTTMGISKADKKKVLAAKYLEYLKSILNDLRMARVAPTHLLPPRDADNNVIVIPEKDHKSNLQTGKIDQLLAKRPPKKSKGASRHEPLVGDGDNHSQGSNILPDQQQIMDDFMYKKIIEQELKAARLVRDERRRRMQSYPSFSRTFASQSTTSYRSMWDVDPSEEENIREAEQRYSSKSLYIILNEHRQMFQLKEHSRKIDELRKKVTDSDKMAMGHSIKKRKKERKKQIQSIYAVKDSMKKHRRQLRPTEELFYSPRKTSRQQKISEFSECSECVCQQGPGSSNYYEKCPRCGIPVEVPQPSSTSFLFRKSSQDLLSQGSIEACAKNEWLLSTTKDICARCGYVHPSTQYCPQLPVCPLRTKPLQQIKQALVDQVEMPKWPAYCSPAGILKNPTQRFRVVDP</sequence>
<evidence type="ECO:0000256" key="1">
    <source>
        <dbReference type="SAM" id="Coils"/>
    </source>
</evidence>
<keyword evidence="1" id="KW-0175">Coiled coil</keyword>
<reference evidence="3" key="3">
    <citation type="submission" date="2015-10" db="EMBL/GenBank/DDBJ databases">
        <authorList>
            <consortium name="FlyBase"/>
        </authorList>
    </citation>
    <scope>NUCLEOTIDE SEQUENCE</scope>
    <source>
        <strain evidence="3">TSC#14024-0371.13</strain>
    </source>
</reference>
<feature type="region of interest" description="Disordered" evidence="2">
    <location>
        <begin position="983"/>
        <end position="1002"/>
    </location>
</feature>
<dbReference type="HOGENOM" id="CLU_008154_0_0_1"/>
<dbReference type="PROSITE" id="PS50096">
    <property type="entry name" value="IQ"/>
    <property type="match status" value="1"/>
</dbReference>
<dbReference type="OrthoDB" id="7866947at2759"/>
<evidence type="ECO:0000256" key="2">
    <source>
        <dbReference type="SAM" id="MobiDB-lite"/>
    </source>
</evidence>
<feature type="region of interest" description="Disordered" evidence="2">
    <location>
        <begin position="531"/>
        <end position="668"/>
    </location>
</feature>
<feature type="region of interest" description="Disordered" evidence="2">
    <location>
        <begin position="399"/>
        <end position="516"/>
    </location>
</feature>
<feature type="compositionally biased region" description="Basic and acidic residues" evidence="2">
    <location>
        <begin position="858"/>
        <end position="869"/>
    </location>
</feature>
<dbReference type="KEGG" id="dan:6494054"/>
<dbReference type="AlphaFoldDB" id="B3MGX6"/>
<feature type="compositionally biased region" description="Basic residues" evidence="2">
    <location>
        <begin position="329"/>
        <end position="344"/>
    </location>
</feature>
<dbReference type="eggNOG" id="ENOG502T999">
    <property type="taxonomic scope" value="Eukaryota"/>
</dbReference>
<feature type="compositionally biased region" description="Basic residues" evidence="2">
    <location>
        <begin position="412"/>
        <end position="421"/>
    </location>
</feature>
<evidence type="ECO:0000313" key="4">
    <source>
        <dbReference type="EMBL" id="KPU77078.1"/>
    </source>
</evidence>
<organism evidence="3 5">
    <name type="scientific">Drosophila ananassae</name>
    <name type="common">Fruit fly</name>
    <dbReference type="NCBI Taxonomy" id="7217"/>
    <lineage>
        <taxon>Eukaryota</taxon>
        <taxon>Metazoa</taxon>
        <taxon>Ecdysozoa</taxon>
        <taxon>Arthropoda</taxon>
        <taxon>Hexapoda</taxon>
        <taxon>Insecta</taxon>
        <taxon>Pterygota</taxon>
        <taxon>Neoptera</taxon>
        <taxon>Endopterygota</taxon>
        <taxon>Diptera</taxon>
        <taxon>Brachycera</taxon>
        <taxon>Muscomorpha</taxon>
        <taxon>Ephydroidea</taxon>
        <taxon>Drosophilidae</taxon>
        <taxon>Drosophila</taxon>
        <taxon>Sophophora</taxon>
    </lineage>
</organism>
<gene>
    <name evidence="3" type="primary">Dana\GF11190</name>
    <name evidence="3" type="synonym">dana_GLEANR_11259</name>
    <name evidence="3" type="ORF">GF11190</name>
</gene>
<evidence type="ECO:0000313" key="3">
    <source>
        <dbReference type="EMBL" id="EDV37894.1"/>
    </source>
</evidence>
<feature type="region of interest" description="Disordered" evidence="2">
    <location>
        <begin position="847"/>
        <end position="875"/>
    </location>
</feature>
<feature type="coiled-coil region" evidence="1">
    <location>
        <begin position="12"/>
        <end position="80"/>
    </location>
</feature>
<feature type="region of interest" description="Disordered" evidence="2">
    <location>
        <begin position="325"/>
        <end position="350"/>
    </location>
</feature>